<feature type="chain" id="PRO_5013234259" evidence="2">
    <location>
        <begin position="20"/>
        <end position="469"/>
    </location>
</feature>
<reference evidence="3 4" key="1">
    <citation type="submission" date="2015-06" db="EMBL/GenBank/DDBJ databases">
        <title>Talaromyces atroroseus IBT 11181 draft genome.</title>
        <authorList>
            <person name="Rasmussen K.B."/>
            <person name="Rasmussen S."/>
            <person name="Petersen B."/>
            <person name="Sicheritz-Ponten T."/>
            <person name="Mortensen U.H."/>
            <person name="Thrane U."/>
        </authorList>
    </citation>
    <scope>NUCLEOTIDE SEQUENCE [LARGE SCALE GENOMIC DNA]</scope>
    <source>
        <strain evidence="3 4">IBT 11181</strain>
    </source>
</reference>
<proteinExistence type="predicted"/>
<organism evidence="3 4">
    <name type="scientific">Talaromyces atroroseus</name>
    <dbReference type="NCBI Taxonomy" id="1441469"/>
    <lineage>
        <taxon>Eukaryota</taxon>
        <taxon>Fungi</taxon>
        <taxon>Dikarya</taxon>
        <taxon>Ascomycota</taxon>
        <taxon>Pezizomycotina</taxon>
        <taxon>Eurotiomycetes</taxon>
        <taxon>Eurotiomycetidae</taxon>
        <taxon>Eurotiales</taxon>
        <taxon>Trichocomaceae</taxon>
        <taxon>Talaromyces</taxon>
        <taxon>Talaromyces sect. Trachyspermi</taxon>
    </lineage>
</organism>
<name>A0A225ANJ1_TALAT</name>
<keyword evidence="4" id="KW-1185">Reference proteome</keyword>
<dbReference type="Proteomes" id="UP000214365">
    <property type="component" value="Unassembled WGS sequence"/>
</dbReference>
<feature type="signal peptide" evidence="2">
    <location>
        <begin position="1"/>
        <end position="19"/>
    </location>
</feature>
<evidence type="ECO:0000256" key="1">
    <source>
        <dbReference type="SAM" id="MobiDB-lite"/>
    </source>
</evidence>
<protein>
    <submittedName>
        <fullName evidence="3">Uncharacterized protein</fullName>
    </submittedName>
</protein>
<dbReference type="EMBL" id="LFMY01000014">
    <property type="protein sequence ID" value="OKL56516.1"/>
    <property type="molecule type" value="Genomic_DNA"/>
</dbReference>
<feature type="compositionally biased region" description="Polar residues" evidence="1">
    <location>
        <begin position="74"/>
        <end position="86"/>
    </location>
</feature>
<feature type="compositionally biased region" description="Basic and acidic residues" evidence="1">
    <location>
        <begin position="345"/>
        <end position="354"/>
    </location>
</feature>
<dbReference type="AlphaFoldDB" id="A0A225ANJ1"/>
<evidence type="ECO:0000256" key="2">
    <source>
        <dbReference type="SAM" id="SignalP"/>
    </source>
</evidence>
<evidence type="ECO:0000313" key="3">
    <source>
        <dbReference type="EMBL" id="OKL56516.1"/>
    </source>
</evidence>
<feature type="region of interest" description="Disordered" evidence="1">
    <location>
        <begin position="64"/>
        <end position="397"/>
    </location>
</feature>
<gene>
    <name evidence="3" type="ORF">UA08_08304</name>
</gene>
<feature type="compositionally biased region" description="Polar residues" evidence="1">
    <location>
        <begin position="374"/>
        <end position="390"/>
    </location>
</feature>
<dbReference type="OrthoDB" id="4526749at2759"/>
<keyword evidence="2" id="KW-0732">Signal</keyword>
<feature type="compositionally biased region" description="Basic and acidic residues" evidence="1">
    <location>
        <begin position="266"/>
        <end position="290"/>
    </location>
</feature>
<dbReference type="STRING" id="1441469.A0A225ANJ1"/>
<evidence type="ECO:0000313" key="4">
    <source>
        <dbReference type="Proteomes" id="UP000214365"/>
    </source>
</evidence>
<dbReference type="RefSeq" id="XP_020116637.1">
    <property type="nucleotide sequence ID" value="XM_020263212.1"/>
</dbReference>
<dbReference type="GeneID" id="31008060"/>
<accession>A0A225ANJ1</accession>
<feature type="compositionally biased region" description="Basic and acidic residues" evidence="1">
    <location>
        <begin position="310"/>
        <end position="326"/>
    </location>
</feature>
<feature type="compositionally biased region" description="Polar residues" evidence="1">
    <location>
        <begin position="116"/>
        <end position="137"/>
    </location>
</feature>
<sequence length="469" mass="50200">MKSVYTAIPLALLAAVAQAELHLSGQHKQSRDVGLASDGGHDFLGDSSEDGDFLGDTHDHDFFGNGFDHPKNNGPDTSDFESSWKNSAIGGPHNFNQQNGGPYTDSGHNEIDDGINSDNIVITQVSNQQAEQATEGTYITPEPDHPQDAPSPPAEHQPEQLPPQQHSDPKQAVPETVPSEPETVPTKPETPVDTSEDGGEQEPPCPESEDGTHHMPMPMPEDSEAPDAPKETPKPQPEVPIDPQIPAGKGNSYPPPHPPAQQSHPQPHEDAEPFPEEHELPEPDHEKDQYHGTYPPPKKPQDGIDSAPVPEEHDLPEPDHEKDHYHGAYPPPKEPEDNFDLSPVPEEHETEPETYKPFPPGPQYGKPQSHGHVTPSSTFKAQIKASQAPSSVHHASYQASIPPSVSIPAKPTTTAPPPTLITAPSIALTPTPTVPSPLSVPSPFLGGAGFVAAPQGFTLAVLGALAFLL</sequence>
<feature type="compositionally biased region" description="Low complexity" evidence="1">
    <location>
        <begin position="173"/>
        <end position="192"/>
    </location>
</feature>
<comment type="caution">
    <text evidence="3">The sequence shown here is derived from an EMBL/GenBank/DDBJ whole genome shotgun (WGS) entry which is preliminary data.</text>
</comment>